<dbReference type="AlphaFoldDB" id="A0A8H4AGP9"/>
<dbReference type="Proteomes" id="UP000439903">
    <property type="component" value="Unassembled WGS sequence"/>
</dbReference>
<name>A0A8H4AGP9_GIGMA</name>
<protein>
    <submittedName>
        <fullName evidence="8">Protein obstructor-E-like</fullName>
    </submittedName>
</protein>
<evidence type="ECO:0000256" key="3">
    <source>
        <dbReference type="ARBA" id="ARBA00022737"/>
    </source>
</evidence>
<dbReference type="InterPro" id="IPR036508">
    <property type="entry name" value="Chitin-bd_dom_sf"/>
</dbReference>
<keyword evidence="5" id="KW-0325">Glycoprotein</keyword>
<dbReference type="GO" id="GO:0005576">
    <property type="term" value="C:extracellular region"/>
    <property type="evidence" value="ECO:0007669"/>
    <property type="project" value="InterPro"/>
</dbReference>
<feature type="region of interest" description="Disordered" evidence="6">
    <location>
        <begin position="55"/>
        <end position="84"/>
    </location>
</feature>
<feature type="domain" description="Chitin-binding type-2" evidence="7">
    <location>
        <begin position="72"/>
        <end position="133"/>
    </location>
</feature>
<accession>A0A8H4AGP9</accession>
<dbReference type="InterPro" id="IPR002557">
    <property type="entry name" value="Chitin-bd_dom"/>
</dbReference>
<keyword evidence="3" id="KW-0677">Repeat</keyword>
<comment type="caution">
    <text evidence="8">The sequence shown here is derived from an EMBL/GenBank/DDBJ whole genome shotgun (WGS) entry which is preliminary data.</text>
</comment>
<dbReference type="Gene3D" id="2.170.140.10">
    <property type="entry name" value="Chitin binding domain"/>
    <property type="match status" value="1"/>
</dbReference>
<dbReference type="Pfam" id="PF01607">
    <property type="entry name" value="CBM_14"/>
    <property type="match status" value="1"/>
</dbReference>
<dbReference type="PANTHER" id="PTHR23301">
    <property type="entry name" value="CHITIN BINDING PERITROPHIN-A"/>
    <property type="match status" value="1"/>
</dbReference>
<evidence type="ECO:0000256" key="2">
    <source>
        <dbReference type="ARBA" id="ARBA00022729"/>
    </source>
</evidence>
<evidence type="ECO:0000313" key="8">
    <source>
        <dbReference type="EMBL" id="KAF0492855.1"/>
    </source>
</evidence>
<dbReference type="SUPFAM" id="SSF57625">
    <property type="entry name" value="Invertebrate chitin-binding proteins"/>
    <property type="match status" value="1"/>
</dbReference>
<keyword evidence="1" id="KW-0147">Chitin-binding</keyword>
<sequence length="142" mass="15923">MMLLYNIFVFCIDADNGKSKNNVDINVDSDNKDTKFSENVGNNGKGRDEVVIVQPPSNNDNENTIVHSDSGSFTCPEENDENNPNGLYANSEDCNTFWQCSNDHAYLMNCPDDLQWSTKQLRCEWPENSDCGAKGNGSNERK</sequence>
<evidence type="ECO:0000256" key="4">
    <source>
        <dbReference type="ARBA" id="ARBA00023157"/>
    </source>
</evidence>
<feature type="compositionally biased region" description="Polar residues" evidence="6">
    <location>
        <begin position="55"/>
        <end position="73"/>
    </location>
</feature>
<evidence type="ECO:0000256" key="6">
    <source>
        <dbReference type="SAM" id="MobiDB-lite"/>
    </source>
</evidence>
<keyword evidence="9" id="KW-1185">Reference proteome</keyword>
<dbReference type="InterPro" id="IPR051940">
    <property type="entry name" value="Chitin_bind-dev_reg"/>
</dbReference>
<dbReference type="SMART" id="SM00494">
    <property type="entry name" value="ChtBD2"/>
    <property type="match status" value="1"/>
</dbReference>
<proteinExistence type="predicted"/>
<dbReference type="GO" id="GO:0008061">
    <property type="term" value="F:chitin binding"/>
    <property type="evidence" value="ECO:0007669"/>
    <property type="project" value="UniProtKB-KW"/>
</dbReference>
<evidence type="ECO:0000256" key="1">
    <source>
        <dbReference type="ARBA" id="ARBA00022669"/>
    </source>
</evidence>
<reference evidence="8 9" key="1">
    <citation type="journal article" date="2019" name="Environ. Microbiol.">
        <title>At the nexus of three kingdoms: the genome of the mycorrhizal fungus Gigaspora margarita provides insights into plant, endobacterial and fungal interactions.</title>
        <authorList>
            <person name="Venice F."/>
            <person name="Ghignone S."/>
            <person name="Salvioli di Fossalunga A."/>
            <person name="Amselem J."/>
            <person name="Novero M."/>
            <person name="Xianan X."/>
            <person name="Sedzielewska Toro K."/>
            <person name="Morin E."/>
            <person name="Lipzen A."/>
            <person name="Grigoriev I.V."/>
            <person name="Henrissat B."/>
            <person name="Martin F.M."/>
            <person name="Bonfante P."/>
        </authorList>
    </citation>
    <scope>NUCLEOTIDE SEQUENCE [LARGE SCALE GENOMIC DNA]</scope>
    <source>
        <strain evidence="8 9">BEG34</strain>
    </source>
</reference>
<evidence type="ECO:0000256" key="5">
    <source>
        <dbReference type="ARBA" id="ARBA00023180"/>
    </source>
</evidence>
<keyword evidence="2" id="KW-0732">Signal</keyword>
<organism evidence="8 9">
    <name type="scientific">Gigaspora margarita</name>
    <dbReference type="NCBI Taxonomy" id="4874"/>
    <lineage>
        <taxon>Eukaryota</taxon>
        <taxon>Fungi</taxon>
        <taxon>Fungi incertae sedis</taxon>
        <taxon>Mucoromycota</taxon>
        <taxon>Glomeromycotina</taxon>
        <taxon>Glomeromycetes</taxon>
        <taxon>Diversisporales</taxon>
        <taxon>Gigasporaceae</taxon>
        <taxon>Gigaspora</taxon>
    </lineage>
</organism>
<dbReference type="PANTHER" id="PTHR23301:SF0">
    <property type="entry name" value="CHITIN-BINDING TYPE-2 DOMAIN-CONTAINING PROTEIN-RELATED"/>
    <property type="match status" value="1"/>
</dbReference>
<gene>
    <name evidence="8" type="ORF">F8M41_021527</name>
</gene>
<dbReference type="OrthoDB" id="2304619at2759"/>
<evidence type="ECO:0000259" key="7">
    <source>
        <dbReference type="PROSITE" id="PS50940"/>
    </source>
</evidence>
<keyword evidence="4" id="KW-1015">Disulfide bond</keyword>
<dbReference type="EMBL" id="WTPW01000633">
    <property type="protein sequence ID" value="KAF0492855.1"/>
    <property type="molecule type" value="Genomic_DNA"/>
</dbReference>
<dbReference type="PROSITE" id="PS50940">
    <property type="entry name" value="CHIT_BIND_II"/>
    <property type="match status" value="1"/>
</dbReference>
<evidence type="ECO:0000313" key="9">
    <source>
        <dbReference type="Proteomes" id="UP000439903"/>
    </source>
</evidence>